<keyword evidence="2" id="KW-0472">Membrane</keyword>
<dbReference type="AlphaFoldDB" id="A0A6A4I0S9"/>
<keyword evidence="2" id="KW-1133">Transmembrane helix</keyword>
<protein>
    <submittedName>
        <fullName evidence="3">Uncharacterized protein</fullName>
    </submittedName>
</protein>
<dbReference type="Gene3D" id="2.60.120.260">
    <property type="entry name" value="Galactose-binding domain-like"/>
    <property type="match status" value="1"/>
</dbReference>
<proteinExistence type="predicted"/>
<evidence type="ECO:0000313" key="3">
    <source>
        <dbReference type="EMBL" id="KAE9402385.1"/>
    </source>
</evidence>
<name>A0A6A4I0S9_9AGAR</name>
<evidence type="ECO:0000313" key="4">
    <source>
        <dbReference type="Proteomes" id="UP000799118"/>
    </source>
</evidence>
<dbReference type="OrthoDB" id="3052647at2759"/>
<dbReference type="Proteomes" id="UP000799118">
    <property type="component" value="Unassembled WGS sequence"/>
</dbReference>
<feature type="region of interest" description="Disordered" evidence="1">
    <location>
        <begin position="302"/>
        <end position="325"/>
    </location>
</feature>
<gene>
    <name evidence="3" type="ORF">BT96DRAFT_1017636</name>
</gene>
<organism evidence="3 4">
    <name type="scientific">Gymnopus androsaceus JB14</name>
    <dbReference type="NCBI Taxonomy" id="1447944"/>
    <lineage>
        <taxon>Eukaryota</taxon>
        <taxon>Fungi</taxon>
        <taxon>Dikarya</taxon>
        <taxon>Basidiomycota</taxon>
        <taxon>Agaricomycotina</taxon>
        <taxon>Agaricomycetes</taxon>
        <taxon>Agaricomycetidae</taxon>
        <taxon>Agaricales</taxon>
        <taxon>Marasmiineae</taxon>
        <taxon>Omphalotaceae</taxon>
        <taxon>Gymnopus</taxon>
    </lineage>
</organism>
<accession>A0A6A4I0S9</accession>
<evidence type="ECO:0000256" key="1">
    <source>
        <dbReference type="SAM" id="MobiDB-lite"/>
    </source>
</evidence>
<reference evidence="3" key="1">
    <citation type="journal article" date="2019" name="Environ. Microbiol.">
        <title>Fungal ecological strategies reflected in gene transcription - a case study of two litter decomposers.</title>
        <authorList>
            <person name="Barbi F."/>
            <person name="Kohler A."/>
            <person name="Barry K."/>
            <person name="Baskaran P."/>
            <person name="Daum C."/>
            <person name="Fauchery L."/>
            <person name="Ihrmark K."/>
            <person name="Kuo A."/>
            <person name="LaButti K."/>
            <person name="Lipzen A."/>
            <person name="Morin E."/>
            <person name="Grigoriev I.V."/>
            <person name="Henrissat B."/>
            <person name="Lindahl B."/>
            <person name="Martin F."/>
        </authorList>
    </citation>
    <scope>NUCLEOTIDE SEQUENCE</scope>
    <source>
        <strain evidence="3">JB14</strain>
    </source>
</reference>
<dbReference type="EMBL" id="ML769435">
    <property type="protein sequence ID" value="KAE9402385.1"/>
    <property type="molecule type" value="Genomic_DNA"/>
</dbReference>
<evidence type="ECO:0000256" key="2">
    <source>
        <dbReference type="SAM" id="Phobius"/>
    </source>
</evidence>
<keyword evidence="2" id="KW-0812">Transmembrane</keyword>
<feature type="transmembrane region" description="Helical" evidence="2">
    <location>
        <begin position="334"/>
        <end position="355"/>
    </location>
</feature>
<sequence length="367" mass="39125">MSTVWLMVDDDDTTDLDYLEPHSWTRVSSTTTMIGSGKSFDAGSIRGPAYDSTLHFTSQNTSINFRFNGSSFFGVYGSLDLTSPYGTLPNISCLLDGLSAPISAQHIYAVGNTNNNYLACSANSGVVKSNPGEHQLLITVTNFVNSSWYFDYLTYESLANPQLNGELIQAGNAQLIPSADYSGLTFGPNWFHQGADESTETTVLNSKVTFQFNGTSVSLYGDLDTNISNTASYQIDGSSPVIFQLPEDGMPSNTLNNILLFNHSNLSIGEHTLVVTSNGSNTGTPLDINYFLAQSLTTEEQASLSSHPFTNSTATPNAPTGSSISHSGNANTKVIVGAALGAVSSVLLVTAATFYGSGLNQGKRRNF</sequence>
<keyword evidence="4" id="KW-1185">Reference proteome</keyword>